<proteinExistence type="predicted"/>
<feature type="region of interest" description="Disordered" evidence="1">
    <location>
        <begin position="1"/>
        <end position="51"/>
    </location>
</feature>
<feature type="compositionally biased region" description="Polar residues" evidence="1">
    <location>
        <begin position="32"/>
        <end position="51"/>
    </location>
</feature>
<dbReference type="KEGG" id="fpu:FPSE_10106"/>
<dbReference type="InterPro" id="IPR052895">
    <property type="entry name" value="HetReg/Transcr_Mod"/>
</dbReference>
<dbReference type="GeneID" id="20368723"/>
<dbReference type="Pfam" id="PF06985">
    <property type="entry name" value="HET"/>
    <property type="match status" value="1"/>
</dbReference>
<evidence type="ECO:0000256" key="1">
    <source>
        <dbReference type="SAM" id="MobiDB-lite"/>
    </source>
</evidence>
<dbReference type="PANTHER" id="PTHR24148:SF81">
    <property type="entry name" value="HETEROKARYON INCOMPATIBILITY DOMAIN-CONTAINING PROTEIN"/>
    <property type="match status" value="1"/>
</dbReference>
<organism evidence="3 4">
    <name type="scientific">Fusarium pseudograminearum (strain CS3096)</name>
    <name type="common">Wheat and barley crown-rot fungus</name>
    <dbReference type="NCBI Taxonomy" id="1028729"/>
    <lineage>
        <taxon>Eukaryota</taxon>
        <taxon>Fungi</taxon>
        <taxon>Dikarya</taxon>
        <taxon>Ascomycota</taxon>
        <taxon>Pezizomycotina</taxon>
        <taxon>Sordariomycetes</taxon>
        <taxon>Hypocreomycetidae</taxon>
        <taxon>Hypocreales</taxon>
        <taxon>Nectriaceae</taxon>
        <taxon>Fusarium</taxon>
    </lineage>
</organism>
<dbReference type="PANTHER" id="PTHR24148">
    <property type="entry name" value="ANKYRIN REPEAT DOMAIN-CONTAINING PROTEIN 39 HOMOLOG-RELATED"/>
    <property type="match status" value="1"/>
</dbReference>
<feature type="domain" description="Heterokaryon incompatibility" evidence="2">
    <location>
        <begin position="116"/>
        <end position="256"/>
    </location>
</feature>
<protein>
    <recommendedName>
        <fullName evidence="2">Heterokaryon incompatibility domain-containing protein</fullName>
    </recommendedName>
</protein>
<accession>K3V808</accession>
<dbReference type="EMBL" id="AFNW01000329">
    <property type="protein sequence ID" value="EKJ69692.1"/>
    <property type="molecule type" value="Genomic_DNA"/>
</dbReference>
<evidence type="ECO:0000313" key="4">
    <source>
        <dbReference type="Proteomes" id="UP000007978"/>
    </source>
</evidence>
<feature type="compositionally biased region" description="Basic and acidic residues" evidence="1">
    <location>
        <begin position="16"/>
        <end position="25"/>
    </location>
</feature>
<dbReference type="AlphaFoldDB" id="K3V808"/>
<gene>
    <name evidence="3" type="ORF">FPSE_10106</name>
</gene>
<dbReference type="Proteomes" id="UP000007978">
    <property type="component" value="Chromosome 4"/>
</dbReference>
<keyword evidence="4" id="KW-1185">Reference proteome</keyword>
<dbReference type="HOGENOM" id="CLU_363318_0_0_1"/>
<sequence length="836" mass="95213">MVAKQAKASPPWAIPPDERPGESRLRWPSSVLYKSQSSTDPQNPSETTIGSQNIIKNEPKIVSSTRNAPIMTTDPVYKRQLSDTEFRILSISPATDGSYPIHAVLGNYKIDDCPEYETVSYCWGGEVGDSERYCPVYLGDYWDVLLQTKNCWSMLQYARPQSYPRLIWVDAICINQEDHLEKECQVPMMGKIYLRCLRVIVYLGDQVVKPKETILRRSYPARRDFSEFDDVIPGSLIDSSQLLKLKYFQRLWVIQELTLAPAALIPAHGYEFRVGPLSQLDSRLPHSGDHEVSWMGEICTGYKSRSLLMLLQRTWASQATDPRDKIYGLLGLGYHVEGFRPDYSISLLHTYVGTILHLLLAEEFIEILTGATDQPAESKLPSWLPNWNLFDIGKRLLSISQATPEAPPDGFSRRKRFIEDKIATLDRGCETLVDMSNDKFSGKTGLTASELWAIEKPYVDPLTLELTLSMVHVCKFTSRLTQIYRFDYHKPMRVFKIEVANCRLYICTSDIPLDLLVESGSNELFLLKKSHDVTLALFLRRLAGDGRYRLLQCNFCFDLFLSGNPSREPGFNRLPSNRDVTLNAVEGQQLSLLDGTVSKALAESAKDVERCFKESRDILKRTPSPDLSGVTSAIFETFYQLVSDAGTSFLHSYIAFLLQCWPGCSARVEQNIAYMELEPNDWAIANDALFGPNRFVDFEVYVPSETKFPDSGTWHKAQLLDQTDIKQLIKSPIRRTFDIQPLSLVSSHQTFMKTDAMHTMSLRVKAEQLRTCLESSFYYIEAVKKWYCDRILINGESVLRSEASWNTPDAFCYYPWPESLYEDGQNPGRVCQVTIV</sequence>
<evidence type="ECO:0000259" key="2">
    <source>
        <dbReference type="Pfam" id="PF06985"/>
    </source>
</evidence>
<reference evidence="3 4" key="1">
    <citation type="journal article" date="2012" name="PLoS Pathog.">
        <title>Comparative pathogenomics reveals horizontally acquired novel virulence genes in fungi infecting cereal hosts.</title>
        <authorList>
            <person name="Gardiner D.M."/>
            <person name="McDonald M.C."/>
            <person name="Covarelli L."/>
            <person name="Solomon P.S."/>
            <person name="Rusu A.G."/>
            <person name="Marshall M."/>
            <person name="Kazan K."/>
            <person name="Chakraborty S."/>
            <person name="McDonald B.A."/>
            <person name="Manners J.M."/>
        </authorList>
    </citation>
    <scope>NUCLEOTIDE SEQUENCE [LARGE SCALE GENOMIC DNA]</scope>
    <source>
        <strain evidence="3 4">CS3096</strain>
    </source>
</reference>
<dbReference type="eggNOG" id="ENOG502SPDV">
    <property type="taxonomic scope" value="Eukaryota"/>
</dbReference>
<dbReference type="OrthoDB" id="2157530at2759"/>
<name>K3V808_FUSPC</name>
<evidence type="ECO:0000313" key="3">
    <source>
        <dbReference type="EMBL" id="EKJ69692.1"/>
    </source>
</evidence>
<dbReference type="RefSeq" id="XP_009261498.1">
    <property type="nucleotide sequence ID" value="XM_009263223.1"/>
</dbReference>
<dbReference type="InterPro" id="IPR010730">
    <property type="entry name" value="HET"/>
</dbReference>
<comment type="caution">
    <text evidence="3">The sequence shown here is derived from an EMBL/GenBank/DDBJ whole genome shotgun (WGS) entry which is preliminary data.</text>
</comment>